<keyword evidence="5" id="KW-1185">Reference proteome</keyword>
<dbReference type="Gene3D" id="3.10.20.30">
    <property type="match status" value="1"/>
</dbReference>
<dbReference type="InterPro" id="IPR016155">
    <property type="entry name" value="Mopterin_synth/thiamin_S_b"/>
</dbReference>
<dbReference type="Proteomes" id="UP000321933">
    <property type="component" value="Unassembled WGS sequence"/>
</dbReference>
<dbReference type="UniPathway" id="UPA00344"/>
<dbReference type="PANTHER" id="PTHR33359">
    <property type="entry name" value="MOLYBDOPTERIN SYNTHASE SULFUR CARRIER SUBUNIT"/>
    <property type="match status" value="1"/>
</dbReference>
<keyword evidence="1" id="KW-0547">Nucleotide-binding</keyword>
<gene>
    <name evidence="4" type="primary">moaD</name>
    <name evidence="4" type="ORF">FVW59_12350</name>
</gene>
<dbReference type="SUPFAM" id="SSF54285">
    <property type="entry name" value="MoaD/ThiS"/>
    <property type="match status" value="1"/>
</dbReference>
<evidence type="ECO:0000313" key="5">
    <source>
        <dbReference type="Proteomes" id="UP000321933"/>
    </source>
</evidence>
<dbReference type="GO" id="GO:1990133">
    <property type="term" value="C:molybdopterin adenylyltransferase complex"/>
    <property type="evidence" value="ECO:0007669"/>
    <property type="project" value="TreeGrafter"/>
</dbReference>
<evidence type="ECO:0000256" key="1">
    <source>
        <dbReference type="ARBA" id="ARBA00022741"/>
    </source>
</evidence>
<evidence type="ECO:0000313" key="4">
    <source>
        <dbReference type="EMBL" id="TXS90998.1"/>
    </source>
</evidence>
<comment type="caution">
    <text evidence="4">The sequence shown here is derived from an EMBL/GenBank/DDBJ whole genome shotgun (WGS) entry which is preliminary data.</text>
</comment>
<dbReference type="CDD" id="cd00754">
    <property type="entry name" value="Ubl_MoaD"/>
    <property type="match status" value="1"/>
</dbReference>
<dbReference type="OrthoDB" id="9801945at2"/>
<name>A0A5C8ZR98_9GAMM</name>
<dbReference type="Pfam" id="PF02597">
    <property type="entry name" value="ThiS"/>
    <property type="match status" value="1"/>
</dbReference>
<evidence type="ECO:0000256" key="2">
    <source>
        <dbReference type="ARBA" id="ARBA00024200"/>
    </source>
</evidence>
<reference evidence="4 5" key="1">
    <citation type="submission" date="2019-08" db="EMBL/GenBank/DDBJ databases">
        <title>Parahaliea maris sp. nov., isolated from the surface seawater.</title>
        <authorList>
            <person name="Liu Y."/>
        </authorList>
    </citation>
    <scope>NUCLEOTIDE SEQUENCE [LARGE SCALE GENOMIC DNA]</scope>
    <source>
        <strain evidence="4 5">S2-26</strain>
    </source>
</reference>
<organism evidence="4 5">
    <name type="scientific">Parahaliea aestuarii</name>
    <dbReference type="NCBI Taxonomy" id="1852021"/>
    <lineage>
        <taxon>Bacteria</taxon>
        <taxon>Pseudomonadati</taxon>
        <taxon>Pseudomonadota</taxon>
        <taxon>Gammaproteobacteria</taxon>
        <taxon>Cellvibrionales</taxon>
        <taxon>Halieaceae</taxon>
        <taxon>Parahaliea</taxon>
    </lineage>
</organism>
<dbReference type="GO" id="GO:0000166">
    <property type="term" value="F:nucleotide binding"/>
    <property type="evidence" value="ECO:0007669"/>
    <property type="project" value="UniProtKB-KW"/>
</dbReference>
<comment type="similarity">
    <text evidence="2">Belongs to the MoaD family.</text>
</comment>
<protein>
    <recommendedName>
        <fullName evidence="3">Molybdopterin synthase sulfur carrier subunit</fullName>
    </recommendedName>
</protein>
<dbReference type="RefSeq" id="WP_148064654.1">
    <property type="nucleotide sequence ID" value="NZ_VRYZ01000005.1"/>
</dbReference>
<sequence length="82" mass="8796">MINVVFFARVREALGTDGLQMAAPEAPDLDTLLSTLRQRGEPWASVLAEANLLHAVNHEVVHGNTVLNDGDEVAFYPPVTGG</sequence>
<dbReference type="InterPro" id="IPR044672">
    <property type="entry name" value="MOCS2A"/>
</dbReference>
<dbReference type="PANTHER" id="PTHR33359:SF1">
    <property type="entry name" value="MOLYBDOPTERIN SYNTHASE SULFUR CARRIER SUBUNIT"/>
    <property type="match status" value="1"/>
</dbReference>
<dbReference type="InterPro" id="IPR003749">
    <property type="entry name" value="ThiS/MoaD-like"/>
</dbReference>
<evidence type="ECO:0000256" key="3">
    <source>
        <dbReference type="ARBA" id="ARBA00024247"/>
    </source>
</evidence>
<dbReference type="EMBL" id="VRYZ01000005">
    <property type="protein sequence ID" value="TXS90998.1"/>
    <property type="molecule type" value="Genomic_DNA"/>
</dbReference>
<proteinExistence type="inferred from homology"/>
<accession>A0A5C8ZR98</accession>
<dbReference type="AlphaFoldDB" id="A0A5C8ZR98"/>
<dbReference type="InterPro" id="IPR012675">
    <property type="entry name" value="Beta-grasp_dom_sf"/>
</dbReference>
<dbReference type="GO" id="GO:0006777">
    <property type="term" value="P:Mo-molybdopterin cofactor biosynthetic process"/>
    <property type="evidence" value="ECO:0007669"/>
    <property type="project" value="InterPro"/>
</dbReference>